<evidence type="ECO:0000259" key="2">
    <source>
        <dbReference type="PROSITE" id="PS50975"/>
    </source>
</evidence>
<feature type="domain" description="ATP-grasp" evidence="2">
    <location>
        <begin position="129"/>
        <end position="323"/>
    </location>
</feature>
<dbReference type="PROSITE" id="PS50975">
    <property type="entry name" value="ATP_GRASP"/>
    <property type="match status" value="1"/>
</dbReference>
<dbReference type="Gene3D" id="3.30.1490.20">
    <property type="entry name" value="ATP-grasp fold, A domain"/>
    <property type="match status" value="1"/>
</dbReference>
<dbReference type="SUPFAM" id="SSF56059">
    <property type="entry name" value="Glutathione synthetase ATP-binding domain-like"/>
    <property type="match status" value="1"/>
</dbReference>
<dbReference type="GO" id="GO:0004363">
    <property type="term" value="F:glutathione synthase activity"/>
    <property type="evidence" value="ECO:0007669"/>
    <property type="project" value="InterPro"/>
</dbReference>
<name>A0A2D0N3D4_FLAN2</name>
<dbReference type="PANTHER" id="PTHR21621">
    <property type="entry name" value="RIBOSOMAL PROTEIN S6 MODIFICATION PROTEIN"/>
    <property type="match status" value="1"/>
</dbReference>
<protein>
    <submittedName>
        <fullName evidence="3">Glutathione synthetase</fullName>
    </submittedName>
</protein>
<dbReference type="PANTHER" id="PTHR21621:SF4">
    <property type="entry name" value="GLUTATHIONE SYNTHETASE"/>
    <property type="match status" value="1"/>
</dbReference>
<dbReference type="InterPro" id="IPR011761">
    <property type="entry name" value="ATP-grasp"/>
</dbReference>
<dbReference type="OrthoDB" id="9785415at2"/>
<dbReference type="AlphaFoldDB" id="A0A2D0N3D4"/>
<dbReference type="Gene3D" id="3.30.470.20">
    <property type="entry name" value="ATP-grasp fold, B domain"/>
    <property type="match status" value="1"/>
</dbReference>
<dbReference type="InterPro" id="IPR013815">
    <property type="entry name" value="ATP_grasp_subdomain_1"/>
</dbReference>
<keyword evidence="1" id="KW-0547">Nucleotide-binding</keyword>
<proteinExistence type="predicted"/>
<dbReference type="Gene3D" id="3.40.50.20">
    <property type="match status" value="1"/>
</dbReference>
<reference evidence="3 4" key="1">
    <citation type="submission" date="2017-10" db="EMBL/GenBank/DDBJ databases">
        <title>The draft genome sequence of Lewinella nigricans NBRC 102662.</title>
        <authorList>
            <person name="Wang K."/>
        </authorList>
    </citation>
    <scope>NUCLEOTIDE SEQUENCE [LARGE SCALE GENOMIC DNA]</scope>
    <source>
        <strain evidence="3 4">NBRC 102662</strain>
    </source>
</reference>
<accession>A0A2D0N3D4</accession>
<dbReference type="EMBL" id="PDUD01000034">
    <property type="protein sequence ID" value="PHN03052.1"/>
    <property type="molecule type" value="Genomic_DNA"/>
</dbReference>
<dbReference type="InterPro" id="IPR004218">
    <property type="entry name" value="GSHS_ATP-bd"/>
</dbReference>
<evidence type="ECO:0000313" key="3">
    <source>
        <dbReference type="EMBL" id="PHN03052.1"/>
    </source>
</evidence>
<keyword evidence="1" id="KW-0067">ATP-binding</keyword>
<comment type="caution">
    <text evidence="3">The sequence shown here is derived from an EMBL/GenBank/DDBJ whole genome shotgun (WGS) entry which is preliminary data.</text>
</comment>
<keyword evidence="4" id="KW-1185">Reference proteome</keyword>
<dbReference type="GO" id="GO:0005524">
    <property type="term" value="F:ATP binding"/>
    <property type="evidence" value="ECO:0007669"/>
    <property type="project" value="UniProtKB-UniRule"/>
</dbReference>
<evidence type="ECO:0000256" key="1">
    <source>
        <dbReference type="PROSITE-ProRule" id="PRU00409"/>
    </source>
</evidence>
<organism evidence="3 4">
    <name type="scientific">Flavilitoribacter nigricans (strain ATCC 23147 / DSM 23189 / NBRC 102662 / NCIMB 1420 / SS-2)</name>
    <name type="common">Lewinella nigricans</name>
    <dbReference type="NCBI Taxonomy" id="1122177"/>
    <lineage>
        <taxon>Bacteria</taxon>
        <taxon>Pseudomonadati</taxon>
        <taxon>Bacteroidota</taxon>
        <taxon>Saprospiria</taxon>
        <taxon>Saprospirales</taxon>
        <taxon>Lewinellaceae</taxon>
        <taxon>Flavilitoribacter</taxon>
    </lineage>
</organism>
<dbReference type="Proteomes" id="UP000223913">
    <property type="component" value="Unassembled WGS sequence"/>
</dbReference>
<dbReference type="GO" id="GO:0005737">
    <property type="term" value="C:cytoplasm"/>
    <property type="evidence" value="ECO:0007669"/>
    <property type="project" value="TreeGrafter"/>
</dbReference>
<sequence>MKYTLLVLTDHSSQNKENSIFALLRAMREHPLCERIDIASRGWEENRAFFSGKSAESLLASPVTEDFAFHPDGIHFRTGLRAIQLQDYDAIFLRLPPPLDNGFLRFLTTHFPNQKIINRPSGLMKTANKAFLLNFPEICPEMKLCENAEDIRTFSKKFPIVLKPLRNYGGKGIVKIQGEQVEVDGQELSLEDFLSSYEQAPEPYLAMKFLKNVNQGDKRIVVVNEQVLGGVLRLPPPGAWLCNAAQGGQATGTELTPEETRMAQVIGPVLQREGIAMFGFDTLVDDQGKRILSEINTLSIGGLPQMGALNGQPVVSRAAALLWQYINDEIYGDPD</sequence>
<dbReference type="Pfam" id="PF02955">
    <property type="entry name" value="GSH-S_ATP"/>
    <property type="match status" value="1"/>
</dbReference>
<evidence type="ECO:0000313" key="4">
    <source>
        <dbReference type="Proteomes" id="UP000223913"/>
    </source>
</evidence>
<dbReference type="GO" id="GO:0046872">
    <property type="term" value="F:metal ion binding"/>
    <property type="evidence" value="ECO:0007669"/>
    <property type="project" value="InterPro"/>
</dbReference>
<gene>
    <name evidence="3" type="ORF">CRP01_28635</name>
</gene>